<reference evidence="2" key="2">
    <citation type="submission" date="2015-01" db="EMBL/GenBank/DDBJ databases">
        <title>Evolutionary Origins and Diversification of the Mycorrhizal Mutualists.</title>
        <authorList>
            <consortium name="DOE Joint Genome Institute"/>
            <consortium name="Mycorrhizal Genomics Consortium"/>
            <person name="Kohler A."/>
            <person name="Kuo A."/>
            <person name="Nagy L.G."/>
            <person name="Floudas D."/>
            <person name="Copeland A."/>
            <person name="Barry K.W."/>
            <person name="Cichocki N."/>
            <person name="Veneault-Fourrey C."/>
            <person name="LaButti K."/>
            <person name="Lindquist E.A."/>
            <person name="Lipzen A."/>
            <person name="Lundell T."/>
            <person name="Morin E."/>
            <person name="Murat C."/>
            <person name="Riley R."/>
            <person name="Ohm R."/>
            <person name="Sun H."/>
            <person name="Tunlid A."/>
            <person name="Henrissat B."/>
            <person name="Grigoriev I.V."/>
            <person name="Hibbett D.S."/>
            <person name="Martin F."/>
        </authorList>
    </citation>
    <scope>NUCLEOTIDE SEQUENCE [LARGE SCALE GENOMIC DNA]</scope>
    <source>
        <strain evidence="2">F 1598</strain>
    </source>
</reference>
<keyword evidence="2" id="KW-1185">Reference proteome</keyword>
<dbReference type="Proteomes" id="UP000054166">
    <property type="component" value="Unassembled WGS sequence"/>
</dbReference>
<sequence>MTTCLPLTSPVVIRSLVFKLDIPVRCLVGSDVFLVQIGGSAEFRARPFWRLGATAVERRASCLRRCTEKFQLKALFEVSNFLHSIILTLTPRTSQILMECNTPTAMRQHVM</sequence>
<organism evidence="1 2">
    <name type="scientific">Piloderma croceum (strain F 1598)</name>
    <dbReference type="NCBI Taxonomy" id="765440"/>
    <lineage>
        <taxon>Eukaryota</taxon>
        <taxon>Fungi</taxon>
        <taxon>Dikarya</taxon>
        <taxon>Basidiomycota</taxon>
        <taxon>Agaricomycotina</taxon>
        <taxon>Agaricomycetes</taxon>
        <taxon>Agaricomycetidae</taxon>
        <taxon>Atheliales</taxon>
        <taxon>Atheliaceae</taxon>
        <taxon>Piloderma</taxon>
    </lineage>
</organism>
<proteinExistence type="predicted"/>
<gene>
    <name evidence="1" type="ORF">PILCRDRAFT_821627</name>
</gene>
<protein>
    <submittedName>
        <fullName evidence="1">Uncharacterized protein</fullName>
    </submittedName>
</protein>
<evidence type="ECO:0000313" key="1">
    <source>
        <dbReference type="EMBL" id="KIM81181.1"/>
    </source>
</evidence>
<dbReference type="AlphaFoldDB" id="A0A0C3FPS3"/>
<evidence type="ECO:0000313" key="2">
    <source>
        <dbReference type="Proteomes" id="UP000054166"/>
    </source>
</evidence>
<name>A0A0C3FPS3_PILCF</name>
<dbReference type="HOGENOM" id="CLU_2159357_0_0_1"/>
<reference evidence="1 2" key="1">
    <citation type="submission" date="2014-04" db="EMBL/GenBank/DDBJ databases">
        <authorList>
            <consortium name="DOE Joint Genome Institute"/>
            <person name="Kuo A."/>
            <person name="Tarkka M."/>
            <person name="Buscot F."/>
            <person name="Kohler A."/>
            <person name="Nagy L.G."/>
            <person name="Floudas D."/>
            <person name="Copeland A."/>
            <person name="Barry K.W."/>
            <person name="Cichocki N."/>
            <person name="Veneault-Fourrey C."/>
            <person name="LaButti K."/>
            <person name="Lindquist E.A."/>
            <person name="Lipzen A."/>
            <person name="Lundell T."/>
            <person name="Morin E."/>
            <person name="Murat C."/>
            <person name="Sun H."/>
            <person name="Tunlid A."/>
            <person name="Henrissat B."/>
            <person name="Grigoriev I.V."/>
            <person name="Hibbett D.S."/>
            <person name="Martin F."/>
            <person name="Nordberg H.P."/>
            <person name="Cantor M.N."/>
            <person name="Hua S.X."/>
        </authorList>
    </citation>
    <scope>NUCLEOTIDE SEQUENCE [LARGE SCALE GENOMIC DNA]</scope>
    <source>
        <strain evidence="1 2">F 1598</strain>
    </source>
</reference>
<accession>A0A0C3FPS3</accession>
<dbReference type="EMBL" id="KN833000">
    <property type="protein sequence ID" value="KIM81181.1"/>
    <property type="molecule type" value="Genomic_DNA"/>
</dbReference>
<dbReference type="InParanoid" id="A0A0C3FPS3"/>